<organism evidence="1 2">
    <name type="scientific">Sinomonas terrae</name>
    <dbReference type="NCBI Taxonomy" id="2908838"/>
    <lineage>
        <taxon>Bacteria</taxon>
        <taxon>Bacillati</taxon>
        <taxon>Actinomycetota</taxon>
        <taxon>Actinomycetes</taxon>
        <taxon>Micrococcales</taxon>
        <taxon>Micrococcaceae</taxon>
        <taxon>Sinomonas</taxon>
    </lineage>
</organism>
<dbReference type="PANTHER" id="PTHR43649:SF14">
    <property type="entry name" value="BLR3389 PROTEIN"/>
    <property type="match status" value="1"/>
</dbReference>
<gene>
    <name evidence="1" type="ORF">L0M17_20870</name>
</gene>
<name>A0ABS9U6R8_9MICC</name>
<dbReference type="RefSeq" id="WP_241056553.1">
    <property type="nucleotide sequence ID" value="NZ_JAKZBV010000002.1"/>
</dbReference>
<evidence type="ECO:0000313" key="2">
    <source>
        <dbReference type="Proteomes" id="UP001202922"/>
    </source>
</evidence>
<dbReference type="Gene3D" id="3.40.190.10">
    <property type="entry name" value="Periplasmic binding protein-like II"/>
    <property type="match status" value="2"/>
</dbReference>
<comment type="caution">
    <text evidence="1">The sequence shown here is derived from an EMBL/GenBank/DDBJ whole genome shotgun (WGS) entry which is preliminary data.</text>
</comment>
<proteinExistence type="predicted"/>
<protein>
    <submittedName>
        <fullName evidence="1">Extracellular solute-binding protein</fullName>
    </submittedName>
</protein>
<evidence type="ECO:0000313" key="1">
    <source>
        <dbReference type="EMBL" id="MCH6472385.1"/>
    </source>
</evidence>
<reference evidence="1 2" key="1">
    <citation type="submission" date="2022-03" db="EMBL/GenBank/DDBJ databases">
        <title>Sinomonas sp. isolated from a soil.</title>
        <authorList>
            <person name="Han J."/>
            <person name="Kim D.-U."/>
        </authorList>
    </citation>
    <scope>NUCLEOTIDE SEQUENCE [LARGE SCALE GENOMIC DNA]</scope>
    <source>
        <strain evidence="1 2">5-5</strain>
    </source>
</reference>
<sequence>MKLLQENRPRIPRVGSKSVRRGLAVAGAAGLAIGMAACGSTGPGQGTGPSGTAPITTWAVSSGGTDNMFQDSFTAWNKAHPSEQINASYFATDAYKDKIRTAIGSDQAPTLIYTWGGGVLKGYVDANKVMDLSDIVKQNPSLKDKFTASVAAGGVIDGKTYAIPMAAVTPVHFYYNKDVLAKAGVQPPQTWDDLLAAIPKIKATGAAPISLGGGSKWPYLMWEEYLVDRLGGPDVFKNILANKPNAWSDPAVIKANTMIQQLVDAGAFVNGFSSVQADSSADLALLVSGKAGMLLQGAWDYPSVSQIDPKFISSGKLGYGAFPAVPGGQGDPKDVAGNPSSYWAISSKATPAQVKTAVDYLVNGLWDQGYTDRMINSGEVPPLKGLDDRVQKAGDFPAAMYKMMSDAPSFQMSWDLALAPAPSAAFWTQLDLLFNKAETPQQFSDNMNKTIGQ</sequence>
<dbReference type="SUPFAM" id="SSF53850">
    <property type="entry name" value="Periplasmic binding protein-like II"/>
    <property type="match status" value="1"/>
</dbReference>
<dbReference type="EMBL" id="JAKZBV010000002">
    <property type="protein sequence ID" value="MCH6472385.1"/>
    <property type="molecule type" value="Genomic_DNA"/>
</dbReference>
<accession>A0ABS9U6R8</accession>
<dbReference type="Pfam" id="PF01547">
    <property type="entry name" value="SBP_bac_1"/>
    <property type="match status" value="1"/>
</dbReference>
<dbReference type="PANTHER" id="PTHR43649">
    <property type="entry name" value="ARABINOSE-BINDING PROTEIN-RELATED"/>
    <property type="match status" value="1"/>
</dbReference>
<keyword evidence="2" id="KW-1185">Reference proteome</keyword>
<dbReference type="Proteomes" id="UP001202922">
    <property type="component" value="Unassembled WGS sequence"/>
</dbReference>
<dbReference type="InterPro" id="IPR006059">
    <property type="entry name" value="SBP"/>
</dbReference>
<dbReference type="InterPro" id="IPR050490">
    <property type="entry name" value="Bact_solute-bd_prot1"/>
</dbReference>